<comment type="caution">
    <text evidence="2">The sequence shown here is derived from an EMBL/GenBank/DDBJ whole genome shotgun (WGS) entry which is preliminary data.</text>
</comment>
<evidence type="ECO:0000313" key="3">
    <source>
        <dbReference type="Proteomes" id="UP001164929"/>
    </source>
</evidence>
<accession>A0AAD6L8Q9</accession>
<keyword evidence="3" id="KW-1185">Reference proteome</keyword>
<gene>
    <name evidence="1" type="ORF">NC653_041502</name>
    <name evidence="2" type="ORF">NC653_041503</name>
</gene>
<organism evidence="2 3">
    <name type="scientific">Populus alba x Populus x berolinensis</name>
    <dbReference type="NCBI Taxonomy" id="444605"/>
    <lineage>
        <taxon>Eukaryota</taxon>
        <taxon>Viridiplantae</taxon>
        <taxon>Streptophyta</taxon>
        <taxon>Embryophyta</taxon>
        <taxon>Tracheophyta</taxon>
        <taxon>Spermatophyta</taxon>
        <taxon>Magnoliopsida</taxon>
        <taxon>eudicotyledons</taxon>
        <taxon>Gunneridae</taxon>
        <taxon>Pentapetalae</taxon>
        <taxon>rosids</taxon>
        <taxon>fabids</taxon>
        <taxon>Malpighiales</taxon>
        <taxon>Salicaceae</taxon>
        <taxon>Saliceae</taxon>
        <taxon>Populus</taxon>
    </lineage>
</organism>
<evidence type="ECO:0000313" key="1">
    <source>
        <dbReference type="EMBL" id="KAJ6952383.1"/>
    </source>
</evidence>
<reference evidence="2" key="1">
    <citation type="journal article" date="2023" name="Mol. Ecol. Resour.">
        <title>Chromosome-level genome assembly of a triploid poplar Populus alba 'Berolinensis'.</title>
        <authorList>
            <person name="Chen S."/>
            <person name="Yu Y."/>
            <person name="Wang X."/>
            <person name="Wang S."/>
            <person name="Zhang T."/>
            <person name="Zhou Y."/>
            <person name="He R."/>
            <person name="Meng N."/>
            <person name="Wang Y."/>
            <person name="Liu W."/>
            <person name="Liu Z."/>
            <person name="Liu J."/>
            <person name="Guo Q."/>
            <person name="Huang H."/>
            <person name="Sederoff R.R."/>
            <person name="Wang G."/>
            <person name="Qu G."/>
            <person name="Chen S."/>
        </authorList>
    </citation>
    <scope>NUCLEOTIDE SEQUENCE</scope>
    <source>
        <strain evidence="2">SC-2020</strain>
    </source>
</reference>
<dbReference type="EMBL" id="JAQIZT010000019">
    <property type="protein sequence ID" value="KAJ6952384.1"/>
    <property type="molecule type" value="Genomic_DNA"/>
</dbReference>
<proteinExistence type="predicted"/>
<evidence type="ECO:0000313" key="2">
    <source>
        <dbReference type="EMBL" id="KAJ6952384.1"/>
    </source>
</evidence>
<name>A0AAD6L8Q9_9ROSI</name>
<dbReference type="Proteomes" id="UP001164929">
    <property type="component" value="Chromosome 19"/>
</dbReference>
<dbReference type="EMBL" id="JAQIZT010000019">
    <property type="protein sequence ID" value="KAJ6952383.1"/>
    <property type="molecule type" value="Genomic_DNA"/>
</dbReference>
<protein>
    <submittedName>
        <fullName evidence="2">Uncharacterized protein</fullName>
    </submittedName>
</protein>
<dbReference type="AlphaFoldDB" id="A0AAD6L8Q9"/>
<sequence>MGFGSKWRRESPNIKCSIFPCINGTVLYCKVWKIRDPHLRSFLASIFLFDLSSDES</sequence>